<name>A0A317SV84_9PEZI</name>
<keyword evidence="1" id="KW-1133">Transmembrane helix</keyword>
<feature type="transmembrane region" description="Helical" evidence="1">
    <location>
        <begin position="20"/>
        <end position="44"/>
    </location>
</feature>
<keyword evidence="1" id="KW-0472">Membrane</keyword>
<feature type="transmembrane region" description="Helical" evidence="1">
    <location>
        <begin position="65"/>
        <end position="85"/>
    </location>
</feature>
<protein>
    <submittedName>
        <fullName evidence="2">Uncharacterized protein</fullName>
    </submittedName>
</protein>
<dbReference type="OrthoDB" id="19742at2759"/>
<dbReference type="AlphaFoldDB" id="A0A317SV84"/>
<proteinExistence type="predicted"/>
<gene>
    <name evidence="2" type="ORF">C7212DRAFT_25729</name>
</gene>
<evidence type="ECO:0000256" key="1">
    <source>
        <dbReference type="SAM" id="Phobius"/>
    </source>
</evidence>
<accession>A0A317SV84</accession>
<dbReference type="Proteomes" id="UP000246991">
    <property type="component" value="Unassembled WGS sequence"/>
</dbReference>
<evidence type="ECO:0000313" key="2">
    <source>
        <dbReference type="EMBL" id="PWW77316.1"/>
    </source>
</evidence>
<keyword evidence="3" id="KW-1185">Reference proteome</keyword>
<reference evidence="2 3" key="1">
    <citation type="submission" date="2018-03" db="EMBL/GenBank/DDBJ databases">
        <title>Genomes of Pezizomycetes fungi and the evolution of truffles.</title>
        <authorList>
            <person name="Murat C."/>
            <person name="Payen T."/>
            <person name="Noel B."/>
            <person name="Kuo A."/>
            <person name="Martin F.M."/>
        </authorList>
    </citation>
    <scope>NUCLEOTIDE SEQUENCE [LARGE SCALE GENOMIC DNA]</scope>
    <source>
        <strain evidence="2">091103-1</strain>
    </source>
</reference>
<dbReference type="EMBL" id="PYWC01000024">
    <property type="protein sequence ID" value="PWW77316.1"/>
    <property type="molecule type" value="Genomic_DNA"/>
</dbReference>
<sequence>MGHFNSLFLLLRVQIFNLPFLSLGSDVSFGFSFISTFGLTWVFGLRKVECFPELLGHELRTGRNFRVGGVLGYGWFFIFVLNPFFL</sequence>
<feature type="non-terminal residue" evidence="2">
    <location>
        <position position="86"/>
    </location>
</feature>
<organism evidence="2 3">
    <name type="scientific">Tuber magnatum</name>
    <name type="common">white Piedmont truffle</name>
    <dbReference type="NCBI Taxonomy" id="42249"/>
    <lineage>
        <taxon>Eukaryota</taxon>
        <taxon>Fungi</taxon>
        <taxon>Dikarya</taxon>
        <taxon>Ascomycota</taxon>
        <taxon>Pezizomycotina</taxon>
        <taxon>Pezizomycetes</taxon>
        <taxon>Pezizales</taxon>
        <taxon>Tuberaceae</taxon>
        <taxon>Tuber</taxon>
    </lineage>
</organism>
<keyword evidence="1" id="KW-0812">Transmembrane</keyword>
<evidence type="ECO:0000313" key="3">
    <source>
        <dbReference type="Proteomes" id="UP000246991"/>
    </source>
</evidence>
<comment type="caution">
    <text evidence="2">The sequence shown here is derived from an EMBL/GenBank/DDBJ whole genome shotgun (WGS) entry which is preliminary data.</text>
</comment>